<dbReference type="PRINTS" id="PR00081">
    <property type="entry name" value="GDHRDH"/>
</dbReference>
<protein>
    <submittedName>
        <fullName evidence="5">NAD(P)-binding protein</fullName>
    </submittedName>
</protein>
<name>A0A6A6X6M6_9PLEO</name>
<feature type="region of interest" description="Disordered" evidence="4">
    <location>
        <begin position="22"/>
        <end position="50"/>
    </location>
</feature>
<dbReference type="InterPro" id="IPR021833">
    <property type="entry name" value="DUF3425"/>
</dbReference>
<dbReference type="AlphaFoldDB" id="A0A6A6X6M6"/>
<dbReference type="InterPro" id="IPR002347">
    <property type="entry name" value="SDR_fam"/>
</dbReference>
<keyword evidence="6" id="KW-1185">Reference proteome</keyword>
<keyword evidence="2" id="KW-0521">NADP</keyword>
<dbReference type="InterPro" id="IPR036291">
    <property type="entry name" value="NAD(P)-bd_dom_sf"/>
</dbReference>
<dbReference type="Proteomes" id="UP000799757">
    <property type="component" value="Unassembled WGS sequence"/>
</dbReference>
<dbReference type="PANTHER" id="PTHR24320">
    <property type="entry name" value="RETINOL DEHYDROGENASE"/>
    <property type="match status" value="1"/>
</dbReference>
<dbReference type="OrthoDB" id="191139at2759"/>
<dbReference type="SUPFAM" id="SSF51735">
    <property type="entry name" value="NAD(P)-binding Rossmann-fold domains"/>
    <property type="match status" value="1"/>
</dbReference>
<evidence type="ECO:0000313" key="6">
    <source>
        <dbReference type="Proteomes" id="UP000799757"/>
    </source>
</evidence>
<dbReference type="GO" id="GO:0016491">
    <property type="term" value="F:oxidoreductase activity"/>
    <property type="evidence" value="ECO:0007669"/>
    <property type="project" value="UniProtKB-KW"/>
</dbReference>
<dbReference type="EMBL" id="MU002012">
    <property type="protein sequence ID" value="KAF2791577.1"/>
    <property type="molecule type" value="Genomic_DNA"/>
</dbReference>
<sequence length="538" mass="58310">MNPTWTPFLRSAEDDWTRISNPSERKKVQNRLSQRARRTRPAVPGPLTLPTPPVHLLPTFPTTPWEISLFDNPTTRAIQSPDPDPTTDGHFIIMNGMTTAAAFLCIARILGLACEQDSGFNILTQPCMLPAPIAPTLQQQIIPHKPYVDMLPWPSLRDRILNASNTINEVEFVVDMAASDLKVWGRMPWDPMGWEVGPLFANKWCHPAMGGLLAQFFPGRPPFTEANLPSLVGKVFIVTGGNSGVGFELVKILYSAGGTVYIASRSPAKIAAAIKNIEGLPRTTSAGQLKSLVLDLGDLSTILACASAFLAQESRLDVLWNNAGISRAPLGSQSAQGHEAHIGTNCLGHFLLTKLLLPVLVRTAKSAPKDSVRVVFASSGIIDIAGPPGGLSLAEITAGGHTKDIAHNYSASKAGDWFLASELDRRMRGSGIVSIAQSPGTLKTKGWDDVHWAMKFLMRPVMYEPKLGAYTELWAGLSGQVTAEDGGRFAIPWGRWHPSPRKDVLESLKGEAEGGTGVAEAFWEWCEVQTEGFVESGR</sequence>
<dbReference type="Pfam" id="PF11905">
    <property type="entry name" value="DUF3425"/>
    <property type="match status" value="1"/>
</dbReference>
<gene>
    <name evidence="5" type="ORF">K505DRAFT_309255</name>
</gene>
<dbReference type="Pfam" id="PF00106">
    <property type="entry name" value="adh_short"/>
    <property type="match status" value="1"/>
</dbReference>
<proteinExistence type="inferred from homology"/>
<evidence type="ECO:0000256" key="2">
    <source>
        <dbReference type="ARBA" id="ARBA00022857"/>
    </source>
</evidence>
<evidence type="ECO:0000256" key="1">
    <source>
        <dbReference type="ARBA" id="ARBA00006484"/>
    </source>
</evidence>
<dbReference type="PANTHER" id="PTHR24320:SF236">
    <property type="entry name" value="SHORT-CHAIN DEHYDROGENASE-RELATED"/>
    <property type="match status" value="1"/>
</dbReference>
<reference evidence="5" key="1">
    <citation type="journal article" date="2020" name="Stud. Mycol.">
        <title>101 Dothideomycetes genomes: a test case for predicting lifestyles and emergence of pathogens.</title>
        <authorList>
            <person name="Haridas S."/>
            <person name="Albert R."/>
            <person name="Binder M."/>
            <person name="Bloem J."/>
            <person name="Labutti K."/>
            <person name="Salamov A."/>
            <person name="Andreopoulos B."/>
            <person name="Baker S."/>
            <person name="Barry K."/>
            <person name="Bills G."/>
            <person name="Bluhm B."/>
            <person name="Cannon C."/>
            <person name="Castanera R."/>
            <person name="Culley D."/>
            <person name="Daum C."/>
            <person name="Ezra D."/>
            <person name="Gonzalez J."/>
            <person name="Henrissat B."/>
            <person name="Kuo A."/>
            <person name="Liang C."/>
            <person name="Lipzen A."/>
            <person name="Lutzoni F."/>
            <person name="Magnuson J."/>
            <person name="Mondo S."/>
            <person name="Nolan M."/>
            <person name="Ohm R."/>
            <person name="Pangilinan J."/>
            <person name="Park H.-J."/>
            <person name="Ramirez L."/>
            <person name="Alfaro M."/>
            <person name="Sun H."/>
            <person name="Tritt A."/>
            <person name="Yoshinaga Y."/>
            <person name="Zwiers L.-H."/>
            <person name="Turgeon B."/>
            <person name="Goodwin S."/>
            <person name="Spatafora J."/>
            <person name="Crous P."/>
            <person name="Grigoriev I."/>
        </authorList>
    </citation>
    <scope>NUCLEOTIDE SEQUENCE</scope>
    <source>
        <strain evidence="5">CBS 109.77</strain>
    </source>
</reference>
<evidence type="ECO:0000256" key="3">
    <source>
        <dbReference type="ARBA" id="ARBA00023002"/>
    </source>
</evidence>
<dbReference type="Gene3D" id="3.40.50.720">
    <property type="entry name" value="NAD(P)-binding Rossmann-like Domain"/>
    <property type="match status" value="1"/>
</dbReference>
<evidence type="ECO:0000256" key="4">
    <source>
        <dbReference type="SAM" id="MobiDB-lite"/>
    </source>
</evidence>
<comment type="similarity">
    <text evidence="1">Belongs to the short-chain dehydrogenases/reductases (SDR) family.</text>
</comment>
<evidence type="ECO:0000313" key="5">
    <source>
        <dbReference type="EMBL" id="KAF2791577.1"/>
    </source>
</evidence>
<keyword evidence="3" id="KW-0560">Oxidoreductase</keyword>
<organism evidence="5 6">
    <name type="scientific">Melanomma pulvis-pyrius CBS 109.77</name>
    <dbReference type="NCBI Taxonomy" id="1314802"/>
    <lineage>
        <taxon>Eukaryota</taxon>
        <taxon>Fungi</taxon>
        <taxon>Dikarya</taxon>
        <taxon>Ascomycota</taxon>
        <taxon>Pezizomycotina</taxon>
        <taxon>Dothideomycetes</taxon>
        <taxon>Pleosporomycetidae</taxon>
        <taxon>Pleosporales</taxon>
        <taxon>Melanommataceae</taxon>
        <taxon>Melanomma</taxon>
    </lineage>
</organism>
<accession>A0A6A6X6M6</accession>